<proteinExistence type="predicted"/>
<comment type="caution">
    <text evidence="2">The sequence shown here is derived from an EMBL/GenBank/DDBJ whole genome shotgun (WGS) entry which is preliminary data.</text>
</comment>
<sequence length="1085" mass="124025">MDNKKHIVNLEYFKEMLHICPRLSGQTFDELPFKDEILAFLRFSRHSGEIWMLTDVNINKLHQPWRSFAAIINKCLSGKSIGYDSLRLSQAQILWGLYHKKNVDFAYLLWEDFIYQVEHKDAKKSNEMYYPRFTKVIIHYFMNKDPSIPKRNKEYYAVASETVLPKTKASVRKTKSSSDTSITPPTTAGTRLSTFAKGKQPTKASKPNNEGTGIIPGVLDVPTKESDEEIYWISSDEDDDVDEGSDDQDDDDDNQDEGHGDDQDTDEEGEEFIHPKLSIHDEEETKEEESFDPIPRTPENSNDEEGRVVQMKDVHITQEFEDSHVTLTLVNPDGQQQSSSVSSQFVTSMLNPTPDARIDSFFETNSQMDVQAPTIVASFTLSAPTLTPSTIPTISTSDRLRDEAQAENEKFLKNLDENIQKIIKEQVKEQVKVQVSKILLKIEKTVNEQLEAEVLTRLSNSSKTSYAVAADLSEMELKKILIGKMEGNKSIHRSNKQRNLYKALVEVYESVKIILDIYGDVVTLKRRHDDDADKDEEPSAGSDRGSKRRREGKEPESTSAPKENATRTTGKSTQGSKSQQRTASESAPAEEPLQNTHDLEEPSHQEFVIGAADDQPLAEASDHPEWFQQPKKPPTPDRDWNKTLPATHESIQLWISELAKQADSRSSFNELMDTPVDFSAFLMNRLKVDTLTPELLAGPTYKLVKGSCKSLVELEFFLEEVYKANTVQLDWNNPEGQQYPHNLLKPLPLIPKSQVQRRRLQEAPHLRHRRYVTASGSRKANKSDGQRMLCFQRLSKNVHKKHRNPKACGRPSIRNGTARITQKESSNNGHKNGKRAHLTKEYPYKNEDKVVEQRKYIGSLEETIIKYCDESIKKQDANDEWIRKFIKNTNLNLRALDITTKNLQVKADQLAQMVLTNVEERVEAEIKIGKKDMKEPVPRNLHVVQPHVLPTLFPGHLKKQKDNPYKTLKTVCMIVILEKIHKMKSQEDERDIDDGWDITIKDVKRLRKILTPTIHTLPNLEIVVQPYMPRGPVCDEVKFVREEELEYDIPIQNGVMQPLTSQTVHMTSCVDDYVARATILFWTSN</sequence>
<organism evidence="2">
    <name type="scientific">Tanacetum cinerariifolium</name>
    <name type="common">Dalmatian daisy</name>
    <name type="synonym">Chrysanthemum cinerariifolium</name>
    <dbReference type="NCBI Taxonomy" id="118510"/>
    <lineage>
        <taxon>Eukaryota</taxon>
        <taxon>Viridiplantae</taxon>
        <taxon>Streptophyta</taxon>
        <taxon>Embryophyta</taxon>
        <taxon>Tracheophyta</taxon>
        <taxon>Spermatophyta</taxon>
        <taxon>Magnoliopsida</taxon>
        <taxon>eudicotyledons</taxon>
        <taxon>Gunneridae</taxon>
        <taxon>Pentapetalae</taxon>
        <taxon>asterids</taxon>
        <taxon>campanulids</taxon>
        <taxon>Asterales</taxon>
        <taxon>Asteraceae</taxon>
        <taxon>Asteroideae</taxon>
        <taxon>Anthemideae</taxon>
        <taxon>Anthemidinae</taxon>
        <taxon>Tanacetum</taxon>
    </lineage>
</organism>
<gene>
    <name evidence="2" type="ORF">Tci_065552</name>
</gene>
<reference evidence="2" key="1">
    <citation type="journal article" date="2019" name="Sci. Rep.">
        <title>Draft genome of Tanacetum cinerariifolium, the natural source of mosquito coil.</title>
        <authorList>
            <person name="Yamashiro T."/>
            <person name="Shiraishi A."/>
            <person name="Satake H."/>
            <person name="Nakayama K."/>
        </authorList>
    </citation>
    <scope>NUCLEOTIDE SEQUENCE</scope>
</reference>
<accession>A0A6L2PA11</accession>
<protein>
    <submittedName>
        <fullName evidence="2">Monodehydroascorbate reductase</fullName>
    </submittedName>
</protein>
<feature type="compositionally biased region" description="Polar residues" evidence="1">
    <location>
        <begin position="202"/>
        <end position="211"/>
    </location>
</feature>
<evidence type="ECO:0000313" key="2">
    <source>
        <dbReference type="EMBL" id="GEU93574.1"/>
    </source>
</evidence>
<feature type="region of interest" description="Disordered" evidence="1">
    <location>
        <begin position="168"/>
        <end position="307"/>
    </location>
</feature>
<feature type="compositionally biased region" description="Polar residues" evidence="1">
    <location>
        <begin position="557"/>
        <end position="585"/>
    </location>
</feature>
<feature type="compositionally biased region" description="Acidic residues" evidence="1">
    <location>
        <begin position="226"/>
        <end position="255"/>
    </location>
</feature>
<feature type="region of interest" description="Disordered" evidence="1">
    <location>
        <begin position="528"/>
        <end position="596"/>
    </location>
</feature>
<dbReference type="EMBL" id="BKCJ010010884">
    <property type="protein sequence ID" value="GEU93574.1"/>
    <property type="molecule type" value="Genomic_DNA"/>
</dbReference>
<feature type="compositionally biased region" description="Acidic residues" evidence="1">
    <location>
        <begin position="281"/>
        <end position="291"/>
    </location>
</feature>
<feature type="compositionally biased region" description="Basic and acidic residues" evidence="1">
    <location>
        <begin position="271"/>
        <end position="280"/>
    </location>
</feature>
<name>A0A6L2PA11_TANCI</name>
<evidence type="ECO:0000256" key="1">
    <source>
        <dbReference type="SAM" id="MobiDB-lite"/>
    </source>
</evidence>
<dbReference type="AlphaFoldDB" id="A0A6L2PA11"/>
<feature type="region of interest" description="Disordered" evidence="1">
    <location>
        <begin position="800"/>
        <end position="836"/>
    </location>
</feature>
<feature type="compositionally biased region" description="Low complexity" evidence="1">
    <location>
        <begin position="177"/>
        <end position="187"/>
    </location>
</feature>
<feature type="compositionally biased region" description="Polar residues" evidence="1">
    <location>
        <begin position="814"/>
        <end position="830"/>
    </location>
</feature>